<comment type="caution">
    <text evidence="14">The sequence shown here is derived from an EMBL/GenBank/DDBJ whole genome shotgun (WGS) entry which is preliminary data.</text>
</comment>
<name>A0ABT8R5Y8_9BACT</name>
<evidence type="ECO:0000256" key="2">
    <source>
        <dbReference type="ARBA" id="ARBA00001947"/>
    </source>
</evidence>
<dbReference type="InterPro" id="IPR014782">
    <property type="entry name" value="Peptidase_M1_dom"/>
</dbReference>
<proteinExistence type="inferred from homology"/>
<dbReference type="Gene3D" id="1.25.10.10">
    <property type="entry name" value="Leucine-rich Repeat Variant"/>
    <property type="match status" value="1"/>
</dbReference>
<evidence type="ECO:0000256" key="3">
    <source>
        <dbReference type="ARBA" id="ARBA00010136"/>
    </source>
</evidence>
<dbReference type="PROSITE" id="PS51257">
    <property type="entry name" value="PROKAR_LIPOPROTEIN"/>
    <property type="match status" value="1"/>
</dbReference>
<evidence type="ECO:0000256" key="10">
    <source>
        <dbReference type="ARBA" id="ARBA00022833"/>
    </source>
</evidence>
<feature type="domain" description="Peptidase M1 membrane alanine aminopeptidase" evidence="12">
    <location>
        <begin position="307"/>
        <end position="512"/>
    </location>
</feature>
<evidence type="ECO:0000256" key="5">
    <source>
        <dbReference type="ARBA" id="ARBA00015611"/>
    </source>
</evidence>
<dbReference type="InterPro" id="IPR050344">
    <property type="entry name" value="Peptidase_M1_aminopeptidases"/>
</dbReference>
<dbReference type="InterPro" id="IPR011989">
    <property type="entry name" value="ARM-like"/>
</dbReference>
<keyword evidence="9" id="KW-0378">Hydrolase</keyword>
<evidence type="ECO:0000256" key="11">
    <source>
        <dbReference type="ARBA" id="ARBA00023049"/>
    </source>
</evidence>
<comment type="similarity">
    <text evidence="3">Belongs to the peptidase M1 family.</text>
</comment>
<evidence type="ECO:0000256" key="4">
    <source>
        <dbReference type="ARBA" id="ARBA00012564"/>
    </source>
</evidence>
<dbReference type="Gene3D" id="1.10.390.10">
    <property type="entry name" value="Neutral Protease Domain 2"/>
    <property type="match status" value="1"/>
</dbReference>
<dbReference type="EMBL" id="JAUKPO010000007">
    <property type="protein sequence ID" value="MDO1447349.1"/>
    <property type="molecule type" value="Genomic_DNA"/>
</dbReference>
<dbReference type="SUPFAM" id="SSF48371">
    <property type="entry name" value="ARM repeat"/>
    <property type="match status" value="1"/>
</dbReference>
<dbReference type="CDD" id="cd09603">
    <property type="entry name" value="M1_APN_like"/>
    <property type="match status" value="1"/>
</dbReference>
<dbReference type="Pfam" id="PF17900">
    <property type="entry name" value="Peptidase_M1_N"/>
    <property type="match status" value="1"/>
</dbReference>
<evidence type="ECO:0000256" key="1">
    <source>
        <dbReference type="ARBA" id="ARBA00000098"/>
    </source>
</evidence>
<keyword evidence="10" id="KW-0862">Zinc</keyword>
<organism evidence="14 15">
    <name type="scientific">Rhodocytophaga aerolata</name>
    <dbReference type="NCBI Taxonomy" id="455078"/>
    <lineage>
        <taxon>Bacteria</taxon>
        <taxon>Pseudomonadati</taxon>
        <taxon>Bacteroidota</taxon>
        <taxon>Cytophagia</taxon>
        <taxon>Cytophagales</taxon>
        <taxon>Rhodocytophagaceae</taxon>
        <taxon>Rhodocytophaga</taxon>
    </lineage>
</organism>
<evidence type="ECO:0000259" key="12">
    <source>
        <dbReference type="Pfam" id="PF01433"/>
    </source>
</evidence>
<keyword evidence="6" id="KW-0031">Aminopeptidase</keyword>
<dbReference type="RefSeq" id="WP_302038154.1">
    <property type="nucleotide sequence ID" value="NZ_JAUKPO010000007.1"/>
</dbReference>
<dbReference type="Gene3D" id="2.60.40.1730">
    <property type="entry name" value="tricorn interacting facor f3 domain"/>
    <property type="match status" value="1"/>
</dbReference>
<keyword evidence="8" id="KW-0479">Metal-binding</keyword>
<dbReference type="SUPFAM" id="SSF63737">
    <property type="entry name" value="Leukotriene A4 hydrolase N-terminal domain"/>
    <property type="match status" value="1"/>
</dbReference>
<dbReference type="InterPro" id="IPR042097">
    <property type="entry name" value="Aminopeptidase_N-like_N_sf"/>
</dbReference>
<feature type="domain" description="Aminopeptidase N-like N-terminal" evidence="13">
    <location>
        <begin position="78"/>
        <end position="269"/>
    </location>
</feature>
<keyword evidence="11" id="KW-0482">Metalloprotease</keyword>
<evidence type="ECO:0000256" key="7">
    <source>
        <dbReference type="ARBA" id="ARBA00022670"/>
    </source>
</evidence>
<keyword evidence="7" id="KW-0645">Protease</keyword>
<gene>
    <name evidence="14" type="ORF">Q0590_13860</name>
</gene>
<evidence type="ECO:0000313" key="15">
    <source>
        <dbReference type="Proteomes" id="UP001168528"/>
    </source>
</evidence>
<evidence type="ECO:0000256" key="6">
    <source>
        <dbReference type="ARBA" id="ARBA00022438"/>
    </source>
</evidence>
<evidence type="ECO:0000256" key="8">
    <source>
        <dbReference type="ARBA" id="ARBA00022723"/>
    </source>
</evidence>
<dbReference type="InterPro" id="IPR027268">
    <property type="entry name" value="Peptidase_M4/M1_CTD_sf"/>
</dbReference>
<dbReference type="InterPro" id="IPR045357">
    <property type="entry name" value="Aminopeptidase_N-like_N"/>
</dbReference>
<dbReference type="InterPro" id="IPR001930">
    <property type="entry name" value="Peptidase_M1"/>
</dbReference>
<comment type="catalytic activity">
    <reaction evidence="1">
        <text>Release of an N-terminal amino acid, Xaa-|-Yaa- from a peptide, amide or arylamide. Xaa is preferably Ala, but may be most amino acids including Pro (slow action). When a terminal hydrophobic residue is followed by a prolyl residue, the two may be released as an intact Xaa-Pro dipeptide.</text>
        <dbReference type="EC" id="3.4.11.2"/>
    </reaction>
</comment>
<evidence type="ECO:0000313" key="14">
    <source>
        <dbReference type="EMBL" id="MDO1447349.1"/>
    </source>
</evidence>
<dbReference type="InterPro" id="IPR016024">
    <property type="entry name" value="ARM-type_fold"/>
</dbReference>
<dbReference type="PANTHER" id="PTHR11533">
    <property type="entry name" value="PROTEASE M1 ZINC METALLOPROTEASE"/>
    <property type="match status" value="1"/>
</dbReference>
<keyword evidence="15" id="KW-1185">Reference proteome</keyword>
<dbReference type="Proteomes" id="UP001168528">
    <property type="component" value="Unassembled WGS sequence"/>
</dbReference>
<evidence type="ECO:0000256" key="9">
    <source>
        <dbReference type="ARBA" id="ARBA00022801"/>
    </source>
</evidence>
<comment type="cofactor">
    <cofactor evidence="2">
        <name>Zn(2+)</name>
        <dbReference type="ChEBI" id="CHEBI:29105"/>
    </cofactor>
</comment>
<dbReference type="Pfam" id="PF01433">
    <property type="entry name" value="Peptidase_M1"/>
    <property type="match status" value="1"/>
</dbReference>
<evidence type="ECO:0000259" key="13">
    <source>
        <dbReference type="Pfam" id="PF17900"/>
    </source>
</evidence>
<accession>A0ABT8R5Y8</accession>
<reference evidence="14" key="1">
    <citation type="submission" date="2023-07" db="EMBL/GenBank/DDBJ databases">
        <title>The genome sequence of Rhodocytophaga aerolata KACC 12507.</title>
        <authorList>
            <person name="Zhang X."/>
        </authorList>
    </citation>
    <scope>NUCLEOTIDE SEQUENCE</scope>
    <source>
        <strain evidence="14">KACC 12507</strain>
    </source>
</reference>
<protein>
    <recommendedName>
        <fullName evidence="5">Aminopeptidase N</fullName>
        <ecNumber evidence="4">3.4.11.2</ecNumber>
    </recommendedName>
</protein>
<dbReference type="PANTHER" id="PTHR11533:SF174">
    <property type="entry name" value="PUROMYCIN-SENSITIVE AMINOPEPTIDASE-RELATED"/>
    <property type="match status" value="1"/>
</dbReference>
<dbReference type="EC" id="3.4.11.2" evidence="4"/>
<dbReference type="SUPFAM" id="SSF55486">
    <property type="entry name" value="Metalloproteases ('zincins'), catalytic domain"/>
    <property type="match status" value="1"/>
</dbReference>
<dbReference type="PRINTS" id="PR00756">
    <property type="entry name" value="ALADIPTASE"/>
</dbReference>
<sequence>MRKNFIYTFICVGIMSACQTTKPAKTTTNTNTPVTEEPVAATDSLESAEITETDTLPAWAASKGKYNPERTKLNDLLHTKLEVSFDWQKQYLNGIATLTFKPYFYPQNTLILDAKGFDIKGIKLLDEKTKKSSPLQHQYDGKHLTIQLDKTYTRAEQYVVEIVYTAKPNELPEGGSEAITSDKGLYFINADGSNPNKPRQIWTQGETEANSAWFPTIDSPNERTTQEMYITVDSNFVTLSNGALVYSRTNRDGSRTDYWKQDKSHAPYLFMMAIGEYAVVEDKWNNIPVNYYVEPAYAKYAKDIFGRTPEMLEFFSNKLKYKFPWDKYSQVIVRDFVSGAMENTSAVTFMEAVQVDNRSLLDEHWDNIIAHELFHHWFGDLVTTESWANLPLNESFANYSEYLWNEHKYGIDEADFHAQGEEDQYLAESEDKQEPLIRYNYVDKEDMFDSHSYAKGGRVLHMLRKYVGDDAFFEALNLYLKKNEFSDVEIHNLRLAFEEVTGEDLNWFFNQWFLSPGHPELEVSHQYTNGKVLLQVNQLQDSVYTPIYKLPLKVDVWVNGKKERHQVVVNQASQTIEIPAAAKPDLVLFDGETQLLGLIMHEKSPEEWAFQYANSDKYLARYEAIAELTHVDDPKDSTGIRPAMDSLGEKIAIRALDDKFWHLRQLAIQSFEKYNGSQAAAVEAKLRNLATSDPRSYVRAEAINVLSSWEGKDYTALYAQGLEDKSYTVAAASLFAYMQTGAPDLAEKVAKFKQYTDNNIIFTVAYYYTESGDPGAYDWFVERLQGGSTQMQQQFIQFFAAYLTKLPAEKKMEGIKVLEKVARQDPAYQVRLSAYQWLGLFEEMEEVKTIRKEIRENEKNEKLKNLYNMVP</sequence>